<dbReference type="InterPro" id="IPR003343">
    <property type="entry name" value="Big_2"/>
</dbReference>
<accession>A0A1T4XI18</accession>
<dbReference type="InterPro" id="IPR008964">
    <property type="entry name" value="Invasin/intimin_cell_adhesion"/>
</dbReference>
<organism evidence="3 4">
    <name type="scientific">Caloramator quimbayensis</name>
    <dbReference type="NCBI Taxonomy" id="1147123"/>
    <lineage>
        <taxon>Bacteria</taxon>
        <taxon>Bacillati</taxon>
        <taxon>Bacillota</taxon>
        <taxon>Clostridia</taxon>
        <taxon>Eubacteriales</taxon>
        <taxon>Clostridiaceae</taxon>
        <taxon>Caloramator</taxon>
    </lineage>
</organism>
<dbReference type="SMART" id="SM00635">
    <property type="entry name" value="BID_2"/>
    <property type="match status" value="1"/>
</dbReference>
<keyword evidence="4" id="KW-1185">Reference proteome</keyword>
<proteinExistence type="predicted"/>
<feature type="region of interest" description="Disordered" evidence="1">
    <location>
        <begin position="395"/>
        <end position="450"/>
    </location>
</feature>
<dbReference type="STRING" id="1147123.SAMN05443428_10930"/>
<dbReference type="Pfam" id="PF02368">
    <property type="entry name" value="Big_2"/>
    <property type="match status" value="1"/>
</dbReference>
<dbReference type="SUPFAM" id="SSF49373">
    <property type="entry name" value="Invasin/intimin cell-adhesion fragments"/>
    <property type="match status" value="1"/>
</dbReference>
<dbReference type="Proteomes" id="UP000190105">
    <property type="component" value="Unassembled WGS sequence"/>
</dbReference>
<sequence>MKKKILIKLISIVMSFMILVPYVLTYGAVIPKIKFNKAPLKEYRANEKITVQVSCPNYKGKVEYRAIVYDTVKKTYFDIWNASNGFSGRFNTKLRQAGNKNFTITFPNLQPGIYKVYVYVRRAGISLKKVAIKSASCDSYVASSVITVKPAETVLNKKGTIYSPESKNIAANLNGNVKIAAEDIKLQNVKITGDLYLNANNAQISKVDVNGTVTVDPGKDGNATLENVTAKEIKVISGGENSIHLNGVKSEKLSIETQSKVRVVSEGETKIGSTQVKSSTLLEAKKGSFGAVEVVSSKKEKISLELAGKFEDKIIVKSGAEIKAKEDAEVSKIEVAVENKEDIVKIEGKVKSLEVTKEAKIELGQSAVVEEIKAEAKLEIEAEKGSKVDKIEGSSAKDVKVTGEGAKDVGNQGSSGSENGNNNTGSTENTGNTGNTGGGSSGGTSGGGSTGGGGVPYYSVSEVKLDKIAAVVKVGDTVDLTAEILPSYATNKTVTWSSDNENVATVSNGKVTAKSAGTAVITVTTNNGNKTAKFRIKVVSSDLKISLKKNSSDNRLRAEISSSNNNDVITVTIKDKAGNLKYIDQLELSSGKGEFITPLDSGEYTINIKGLETDIISLDFNI</sequence>
<dbReference type="AlphaFoldDB" id="A0A1T4XI18"/>
<protein>
    <submittedName>
        <fullName evidence="3">Ig-like domain (Group 2)</fullName>
    </submittedName>
</protein>
<evidence type="ECO:0000259" key="2">
    <source>
        <dbReference type="SMART" id="SM00635"/>
    </source>
</evidence>
<feature type="compositionally biased region" description="Gly residues" evidence="1">
    <location>
        <begin position="434"/>
        <end position="450"/>
    </location>
</feature>
<feature type="domain" description="BIG2" evidence="2">
    <location>
        <begin position="459"/>
        <end position="535"/>
    </location>
</feature>
<dbReference type="RefSeq" id="WP_078696465.1">
    <property type="nucleotide sequence ID" value="NZ_FUYH01000009.1"/>
</dbReference>
<evidence type="ECO:0000313" key="3">
    <source>
        <dbReference type="EMBL" id="SKA88761.1"/>
    </source>
</evidence>
<feature type="compositionally biased region" description="Basic and acidic residues" evidence="1">
    <location>
        <begin position="395"/>
        <end position="407"/>
    </location>
</feature>
<feature type="compositionally biased region" description="Low complexity" evidence="1">
    <location>
        <begin position="414"/>
        <end position="433"/>
    </location>
</feature>
<evidence type="ECO:0000256" key="1">
    <source>
        <dbReference type="SAM" id="MobiDB-lite"/>
    </source>
</evidence>
<name>A0A1T4XI18_9CLOT</name>
<reference evidence="4" key="1">
    <citation type="submission" date="2017-02" db="EMBL/GenBank/DDBJ databases">
        <authorList>
            <person name="Varghese N."/>
            <person name="Submissions S."/>
        </authorList>
    </citation>
    <scope>NUCLEOTIDE SEQUENCE [LARGE SCALE GENOMIC DNA]</scope>
    <source>
        <strain evidence="4">USBA 833</strain>
    </source>
</reference>
<evidence type="ECO:0000313" key="4">
    <source>
        <dbReference type="Proteomes" id="UP000190105"/>
    </source>
</evidence>
<dbReference type="Gene3D" id="2.60.40.1080">
    <property type="match status" value="1"/>
</dbReference>
<gene>
    <name evidence="3" type="ORF">SAMN05443428_10930</name>
</gene>
<dbReference type="EMBL" id="FUYH01000009">
    <property type="protein sequence ID" value="SKA88761.1"/>
    <property type="molecule type" value="Genomic_DNA"/>
</dbReference>